<protein>
    <submittedName>
        <fullName evidence="1">Uncharacterized protein</fullName>
    </submittedName>
</protein>
<dbReference type="EMBL" id="JAINDJ010000005">
    <property type="protein sequence ID" value="KAG9447887.1"/>
    <property type="molecule type" value="Genomic_DNA"/>
</dbReference>
<keyword evidence="2" id="KW-1185">Reference proteome</keyword>
<proteinExistence type="predicted"/>
<organism evidence="1 2">
    <name type="scientific">Aristolochia fimbriata</name>
    <name type="common">White veined hardy Dutchman's pipe vine</name>
    <dbReference type="NCBI Taxonomy" id="158543"/>
    <lineage>
        <taxon>Eukaryota</taxon>
        <taxon>Viridiplantae</taxon>
        <taxon>Streptophyta</taxon>
        <taxon>Embryophyta</taxon>
        <taxon>Tracheophyta</taxon>
        <taxon>Spermatophyta</taxon>
        <taxon>Magnoliopsida</taxon>
        <taxon>Magnoliidae</taxon>
        <taxon>Piperales</taxon>
        <taxon>Aristolochiaceae</taxon>
        <taxon>Aristolochia</taxon>
    </lineage>
</organism>
<dbReference type="Proteomes" id="UP000825729">
    <property type="component" value="Unassembled WGS sequence"/>
</dbReference>
<reference evidence="1 2" key="1">
    <citation type="submission" date="2021-07" db="EMBL/GenBank/DDBJ databases">
        <title>The Aristolochia fimbriata genome: insights into angiosperm evolution, floral development and chemical biosynthesis.</title>
        <authorList>
            <person name="Jiao Y."/>
        </authorList>
    </citation>
    <scope>NUCLEOTIDE SEQUENCE [LARGE SCALE GENOMIC DNA]</scope>
    <source>
        <strain evidence="1">IBCAS-2021</strain>
        <tissue evidence="1">Leaf</tissue>
    </source>
</reference>
<dbReference type="AlphaFoldDB" id="A0AAV7EJL6"/>
<evidence type="ECO:0000313" key="2">
    <source>
        <dbReference type="Proteomes" id="UP000825729"/>
    </source>
</evidence>
<evidence type="ECO:0000313" key="1">
    <source>
        <dbReference type="EMBL" id="KAG9447887.1"/>
    </source>
</evidence>
<accession>A0AAV7EJL6</accession>
<comment type="caution">
    <text evidence="1">The sequence shown here is derived from an EMBL/GenBank/DDBJ whole genome shotgun (WGS) entry which is preliminary data.</text>
</comment>
<sequence>MAMDDTILATFVRLLRERERESFELWIWRAAALGNPFWGNGKRPSKEEKRAIFSSITDSFLFVVSSSPSYDVASHSHCTECPLQLTELIDGRGFAGRPVVDVAAAVPVKQGCARLPPPPASMCLGRTFPWLSVFPKRE</sequence>
<name>A0AAV7EJL6_ARIFI</name>
<gene>
    <name evidence="1" type="ORF">H6P81_014015</name>
</gene>